<sequence length="336" mass="37144">MPKLPISEPAKSLAWSSEPDPTKGYVTKAELSETQVNSGGSALGKLGENKDAALIALRKVSGEEDENGEVDDGEGLLLVLKSFCVKMDALGFWRFVTGKKKELESLRAQMPLALAECLDPARFVLESISEVFPVDKRVEKSERGNDLGWACVLVLESLIPVVVDPVIGKSRLLVTPTVTSRRVIGSGGLQRSPKVRSGKLSRTQSKKGDEGITIDHLHRLNPKNVSAWNMKRLMRIVRHGTITTLDEQILDTTPSGADDSSTQIRSEVEAKAAAKKIFQNVARHRSKFIYMEDLMRFLRDDKAMKTLSLFEGASESRRISKSSLKNWVVRIGQEMV</sequence>
<keyword evidence="6" id="KW-1185">Reference proteome</keyword>
<dbReference type="GO" id="GO:0006820">
    <property type="term" value="P:monoatomic anion transport"/>
    <property type="evidence" value="ECO:0007669"/>
    <property type="project" value="TreeGrafter"/>
</dbReference>
<gene>
    <name evidence="5" type="ORF">SO802_023388</name>
</gene>
<proteinExistence type="inferred from homology"/>
<dbReference type="GO" id="GO:0009908">
    <property type="term" value="P:flower development"/>
    <property type="evidence" value="ECO:0007669"/>
    <property type="project" value="UniProtKB-KW"/>
</dbReference>
<dbReference type="PANTHER" id="PTHR31618:SF1">
    <property type="entry name" value="EF-HAND DOMAIN-CONTAINING PROTEIN"/>
    <property type="match status" value="1"/>
</dbReference>
<evidence type="ECO:0000313" key="5">
    <source>
        <dbReference type="EMBL" id="KAK9993685.1"/>
    </source>
</evidence>
<dbReference type="GO" id="GO:0005886">
    <property type="term" value="C:plasma membrane"/>
    <property type="evidence" value="ECO:0007669"/>
    <property type="project" value="TreeGrafter"/>
</dbReference>
<evidence type="ECO:0000256" key="2">
    <source>
        <dbReference type="ARBA" id="ARBA00008017"/>
    </source>
</evidence>
<name>A0AAW2C9J3_9ROSI</name>
<comment type="subcellular location">
    <subcellularLocation>
        <location evidence="1">Membrane</location>
        <topology evidence="1">Multi-pass membrane protein</topology>
    </subcellularLocation>
</comment>
<comment type="similarity">
    <text evidence="3">Belongs to the Frigida family.</text>
</comment>
<dbReference type="GO" id="GO:0008381">
    <property type="term" value="F:mechanosensitive monoatomic ion channel activity"/>
    <property type="evidence" value="ECO:0007669"/>
    <property type="project" value="TreeGrafter"/>
</dbReference>
<evidence type="ECO:0000256" key="3">
    <source>
        <dbReference type="RuleBase" id="RU364012"/>
    </source>
</evidence>
<protein>
    <recommendedName>
        <fullName evidence="3">FRIGIDA-like protein</fullName>
    </recommendedName>
</protein>
<dbReference type="PANTHER" id="PTHR31618">
    <property type="entry name" value="MECHANOSENSITIVE ION CHANNEL PROTEIN 5"/>
    <property type="match status" value="1"/>
</dbReference>
<dbReference type="Pfam" id="PF07899">
    <property type="entry name" value="Frigida"/>
    <property type="match status" value="1"/>
</dbReference>
<keyword evidence="3" id="KW-0221">Differentiation</keyword>
<comment type="caution">
    <text evidence="5">The sequence shown here is derived from an EMBL/GenBank/DDBJ whole genome shotgun (WGS) entry which is preliminary data.</text>
</comment>
<accession>A0AAW2C9J3</accession>
<reference evidence="5 6" key="1">
    <citation type="submission" date="2024-01" db="EMBL/GenBank/DDBJ databases">
        <title>A telomere-to-telomere, gap-free genome of sweet tea (Lithocarpus litseifolius).</title>
        <authorList>
            <person name="Zhou J."/>
        </authorList>
    </citation>
    <scope>NUCLEOTIDE SEQUENCE [LARGE SCALE GENOMIC DNA]</scope>
    <source>
        <strain evidence="5">Zhou-2022a</strain>
        <tissue evidence="5">Leaf</tissue>
    </source>
</reference>
<keyword evidence="3" id="KW-0217">Developmental protein</keyword>
<dbReference type="EMBL" id="JAZDWU010000008">
    <property type="protein sequence ID" value="KAK9993685.1"/>
    <property type="molecule type" value="Genomic_DNA"/>
</dbReference>
<feature type="region of interest" description="Disordered" evidence="4">
    <location>
        <begin position="1"/>
        <end position="24"/>
    </location>
</feature>
<comment type="similarity">
    <text evidence="2">Belongs to the MscS (TC 1.A.23) family.</text>
</comment>
<organism evidence="5 6">
    <name type="scientific">Lithocarpus litseifolius</name>
    <dbReference type="NCBI Taxonomy" id="425828"/>
    <lineage>
        <taxon>Eukaryota</taxon>
        <taxon>Viridiplantae</taxon>
        <taxon>Streptophyta</taxon>
        <taxon>Embryophyta</taxon>
        <taxon>Tracheophyta</taxon>
        <taxon>Spermatophyta</taxon>
        <taxon>Magnoliopsida</taxon>
        <taxon>eudicotyledons</taxon>
        <taxon>Gunneridae</taxon>
        <taxon>Pentapetalae</taxon>
        <taxon>rosids</taxon>
        <taxon>fabids</taxon>
        <taxon>Fagales</taxon>
        <taxon>Fagaceae</taxon>
        <taxon>Lithocarpus</taxon>
    </lineage>
</organism>
<evidence type="ECO:0000313" key="6">
    <source>
        <dbReference type="Proteomes" id="UP001459277"/>
    </source>
</evidence>
<evidence type="ECO:0000256" key="4">
    <source>
        <dbReference type="SAM" id="MobiDB-lite"/>
    </source>
</evidence>
<dbReference type="InterPro" id="IPR012474">
    <property type="entry name" value="Frigida"/>
</dbReference>
<feature type="region of interest" description="Disordered" evidence="4">
    <location>
        <begin position="184"/>
        <end position="208"/>
    </location>
</feature>
<keyword evidence="3" id="KW-0287">Flowering</keyword>
<dbReference type="AlphaFoldDB" id="A0AAW2C9J3"/>
<dbReference type="InterPro" id="IPR016688">
    <property type="entry name" value="MscS-like_plants/fungi"/>
</dbReference>
<dbReference type="GO" id="GO:0030154">
    <property type="term" value="P:cell differentiation"/>
    <property type="evidence" value="ECO:0007669"/>
    <property type="project" value="UniProtKB-KW"/>
</dbReference>
<evidence type="ECO:0000256" key="1">
    <source>
        <dbReference type="ARBA" id="ARBA00004141"/>
    </source>
</evidence>
<dbReference type="Proteomes" id="UP001459277">
    <property type="component" value="Unassembled WGS sequence"/>
</dbReference>